<dbReference type="PANTHER" id="PTHR12363">
    <property type="entry name" value="TRANSPORTIN 3 AND IMPORTIN 13"/>
    <property type="match status" value="1"/>
</dbReference>
<keyword evidence="3" id="KW-0813">Transport</keyword>
<name>A0A6A7BSH1_9PEZI</name>
<evidence type="ECO:0000256" key="1">
    <source>
        <dbReference type="ARBA" id="ARBA00004123"/>
    </source>
</evidence>
<evidence type="ECO:0000256" key="3">
    <source>
        <dbReference type="ARBA" id="ARBA00022448"/>
    </source>
</evidence>
<accession>A0A6A7BSH1</accession>
<evidence type="ECO:0000256" key="4">
    <source>
        <dbReference type="ARBA" id="ARBA00022927"/>
    </source>
</evidence>
<organism evidence="6 7">
    <name type="scientific">Piedraia hortae CBS 480.64</name>
    <dbReference type="NCBI Taxonomy" id="1314780"/>
    <lineage>
        <taxon>Eukaryota</taxon>
        <taxon>Fungi</taxon>
        <taxon>Dikarya</taxon>
        <taxon>Ascomycota</taxon>
        <taxon>Pezizomycotina</taxon>
        <taxon>Dothideomycetes</taxon>
        <taxon>Dothideomycetidae</taxon>
        <taxon>Capnodiales</taxon>
        <taxon>Piedraiaceae</taxon>
        <taxon>Piedraia</taxon>
    </lineage>
</organism>
<comment type="similarity">
    <text evidence="2">Belongs to the importin beta family.</text>
</comment>
<dbReference type="InterPro" id="IPR051345">
    <property type="entry name" value="Importin_beta-like_NTR"/>
</dbReference>
<dbReference type="InterPro" id="IPR016024">
    <property type="entry name" value="ARM-type_fold"/>
</dbReference>
<gene>
    <name evidence="6" type="ORF">K470DRAFT_260105</name>
</gene>
<dbReference type="SUPFAM" id="SSF48371">
    <property type="entry name" value="ARM repeat"/>
    <property type="match status" value="1"/>
</dbReference>
<keyword evidence="7" id="KW-1185">Reference proteome</keyword>
<reference evidence="6" key="1">
    <citation type="journal article" date="2020" name="Stud. Mycol.">
        <title>101 Dothideomycetes genomes: a test case for predicting lifestyles and emergence of pathogens.</title>
        <authorList>
            <person name="Haridas S."/>
            <person name="Albert R."/>
            <person name="Binder M."/>
            <person name="Bloem J."/>
            <person name="Labutti K."/>
            <person name="Salamov A."/>
            <person name="Andreopoulos B."/>
            <person name="Baker S."/>
            <person name="Barry K."/>
            <person name="Bills G."/>
            <person name="Bluhm B."/>
            <person name="Cannon C."/>
            <person name="Castanera R."/>
            <person name="Culley D."/>
            <person name="Daum C."/>
            <person name="Ezra D."/>
            <person name="Gonzalez J."/>
            <person name="Henrissat B."/>
            <person name="Kuo A."/>
            <person name="Liang C."/>
            <person name="Lipzen A."/>
            <person name="Lutzoni F."/>
            <person name="Magnuson J."/>
            <person name="Mondo S."/>
            <person name="Nolan M."/>
            <person name="Ohm R."/>
            <person name="Pangilinan J."/>
            <person name="Park H.-J."/>
            <person name="Ramirez L."/>
            <person name="Alfaro M."/>
            <person name="Sun H."/>
            <person name="Tritt A."/>
            <person name="Yoshinaga Y."/>
            <person name="Zwiers L.-H."/>
            <person name="Turgeon B."/>
            <person name="Goodwin S."/>
            <person name="Spatafora J."/>
            <person name="Crous P."/>
            <person name="Grigoriev I."/>
        </authorList>
    </citation>
    <scope>NUCLEOTIDE SEQUENCE</scope>
    <source>
        <strain evidence="6">CBS 480.64</strain>
    </source>
</reference>
<dbReference type="OrthoDB" id="2016913at2759"/>
<proteinExistence type="inferred from homology"/>
<dbReference type="InterPro" id="IPR057942">
    <property type="entry name" value="TPR_TNPO3_IPO13_3rd"/>
</dbReference>
<evidence type="ECO:0000256" key="5">
    <source>
        <dbReference type="ARBA" id="ARBA00023242"/>
    </source>
</evidence>
<dbReference type="InterPro" id="IPR011989">
    <property type="entry name" value="ARM-like"/>
</dbReference>
<dbReference type="AlphaFoldDB" id="A0A6A7BSH1"/>
<dbReference type="Pfam" id="PF24140">
    <property type="entry name" value="TPR_TNPO3_IPO13_3rd"/>
    <property type="match status" value="1"/>
</dbReference>
<protein>
    <submittedName>
        <fullName evidence="6">ARM repeat-containing protein</fullName>
    </submittedName>
</protein>
<dbReference type="EMBL" id="MU006016">
    <property type="protein sequence ID" value="KAF2858181.1"/>
    <property type="molecule type" value="Genomic_DNA"/>
</dbReference>
<dbReference type="Proteomes" id="UP000799421">
    <property type="component" value="Unassembled WGS sequence"/>
</dbReference>
<sequence length="999" mass="109273">MSVAPPQSMADVESLVQRLYQPGDPQLISRIDEQLKQIQLSPEGWQVGDALLGSSDSHVRFYAALTFTVKLNKDGAFLDADTAQSIQNRLISWLVRLSRQGENPLVLRKLCSTLTTYFVRTPVLWKRPLLHVAAALQSGTAMAEGDLSPSIDFLSIIRQLPLTDVATLLEFSGTMATEVGRVENCTPAHVHLHGQMEVIVKDASVLMAHAFTGHDSSDSIKTDALRAFVNWIDYAQPIWQNNLEYLGLLRDLVPSAIQCVSDPVIREDALSSFRSILETYTTFFLPQHTLLLAQIITVYVQPALIQALEEGDPAGMPYGQFAIAFGNADTQRLVKNSQDEGPATFLRLLLDVFRAPGYPGVDDELSNLCLDFWDRYADILNESFNGLKEDAELGDNDGAPWIVSAKRILPELVELVWRKMWPPPKETGKQWTDDETEGFVEFRSNVDDLMLSLYICLGSELIQQLIGFTLQCMDAGLWSGVEAALRIINHLAENILEDDSNTTPLDVLFHSSLFRDLTDFAQDIPVHVRKAAIDTLGSFGPYIERHVEYLPDTIRFLLACLDKAPLANAAAKAMESLCSACRSSLTGDLNGFIEQYHRLISSADCETYTKERVITGIAAIIQALQSDSAKVQPLLTLLGTVEVDIQAAKNFAASGAVDMAETAGLSALKCLAGIGKGMQMPEEIPITVDDDDEAVGQPSFWDGPGNVVQARIMSCFSVLAVVGSSGDAIAAACQVLRNGVTETVPGPFVLPASVTADFLQNCNIHTPQLEAVLSLCCAFISRCSKPNAPRPSAEVGSILQQVVAFMRELGHPSQDPALAFSCIELIRNCIPNYIDLLFHPASPLAGQLPFVLDFTLASLGGNEPFPKRVAATLWARLIKPASMVSDQDVRQNLNAVIDAYGPPLSEVLINQISGNAARSELDNLCEPLKALITNKPAARLWLENALMGPSFVQDNQAVVGEQGRHRFLQQLVTLRGDSRKTKEVVKNLWATCRGTVDSF</sequence>
<keyword evidence="4" id="KW-0653">Protein transport</keyword>
<dbReference type="GO" id="GO:0005634">
    <property type="term" value="C:nucleus"/>
    <property type="evidence" value="ECO:0007669"/>
    <property type="project" value="UniProtKB-SubCell"/>
</dbReference>
<dbReference type="Gene3D" id="1.25.10.10">
    <property type="entry name" value="Leucine-rich Repeat Variant"/>
    <property type="match status" value="1"/>
</dbReference>
<dbReference type="PANTHER" id="PTHR12363:SF33">
    <property type="entry name" value="IMPORTIN-13"/>
    <property type="match status" value="1"/>
</dbReference>
<comment type="subcellular location">
    <subcellularLocation>
        <location evidence="1">Nucleus</location>
    </subcellularLocation>
</comment>
<dbReference type="GO" id="GO:0006606">
    <property type="term" value="P:protein import into nucleus"/>
    <property type="evidence" value="ECO:0007669"/>
    <property type="project" value="TreeGrafter"/>
</dbReference>
<evidence type="ECO:0000256" key="2">
    <source>
        <dbReference type="ARBA" id="ARBA00007991"/>
    </source>
</evidence>
<keyword evidence="5" id="KW-0539">Nucleus</keyword>
<dbReference type="GO" id="GO:0005737">
    <property type="term" value="C:cytoplasm"/>
    <property type="evidence" value="ECO:0007669"/>
    <property type="project" value="TreeGrafter"/>
</dbReference>
<evidence type="ECO:0000313" key="7">
    <source>
        <dbReference type="Proteomes" id="UP000799421"/>
    </source>
</evidence>
<evidence type="ECO:0000313" key="6">
    <source>
        <dbReference type="EMBL" id="KAF2858181.1"/>
    </source>
</evidence>